<evidence type="ECO:0000313" key="1">
    <source>
        <dbReference type="EMBL" id="SCB88410.1"/>
    </source>
</evidence>
<dbReference type="STRING" id="1505725.GA0061074_103119"/>
<dbReference type="PIRSF" id="PIRSF005087">
    <property type="entry name" value="NrdI"/>
    <property type="match status" value="1"/>
</dbReference>
<proteinExistence type="predicted"/>
<keyword evidence="2" id="KW-1185">Reference proteome</keyword>
<dbReference type="RefSeq" id="WP_092461989.1">
    <property type="nucleotide sequence ID" value="NZ_BJEE01000004.1"/>
</dbReference>
<dbReference type="OrthoDB" id="350535at2"/>
<protein>
    <submittedName>
        <fullName evidence="1">Protein involved in ribonucleotide reduction</fullName>
    </submittedName>
</protein>
<dbReference type="InterPro" id="IPR004465">
    <property type="entry name" value="RNR_NrdI"/>
</dbReference>
<evidence type="ECO:0000313" key="2">
    <source>
        <dbReference type="Proteomes" id="UP000199268"/>
    </source>
</evidence>
<dbReference type="Gene3D" id="3.40.50.360">
    <property type="match status" value="1"/>
</dbReference>
<reference evidence="2" key="1">
    <citation type="submission" date="2016-08" db="EMBL/GenBank/DDBJ databases">
        <authorList>
            <person name="Varghese N."/>
            <person name="Submissions Spin"/>
        </authorList>
    </citation>
    <scope>NUCLEOTIDE SEQUENCE [LARGE SCALE GENOMIC DNA]</scope>
    <source>
        <strain evidence="2">R-53094</strain>
    </source>
</reference>
<dbReference type="EMBL" id="FMAO01000003">
    <property type="protein sequence ID" value="SCB88410.1"/>
    <property type="molecule type" value="Genomic_DNA"/>
</dbReference>
<sequence length="150" mass="16793">MPIKLLYISISGNTRSFVKKLTTFAQEKGDISFEPIEISDATPDVIMDSPFFVLVPTYLDGGNGIGNGIIEIMTDALGEQLEIPENTQNLIGIIGSGNKNFNAQYILTARRYAVTFNAPLIGNYELRGNKQDVARIYDQIKQRFNEYNHQ</sequence>
<dbReference type="PANTHER" id="PTHR37297:SF1">
    <property type="entry name" value="PROTEIN NRDI"/>
    <property type="match status" value="1"/>
</dbReference>
<gene>
    <name evidence="1" type="ORF">GA0061074_103119</name>
</gene>
<dbReference type="GO" id="GO:0010181">
    <property type="term" value="F:FMN binding"/>
    <property type="evidence" value="ECO:0007669"/>
    <property type="project" value="InterPro"/>
</dbReference>
<dbReference type="AlphaFoldDB" id="A0A1C4A1U6"/>
<accession>A0A1C4A1U6</accession>
<dbReference type="InterPro" id="IPR029039">
    <property type="entry name" value="Flavoprotein-like_sf"/>
</dbReference>
<dbReference type="Pfam" id="PF07972">
    <property type="entry name" value="Flavodoxin_NdrI"/>
    <property type="match status" value="1"/>
</dbReference>
<name>A0A1C4A1U6_9LACO</name>
<dbReference type="SUPFAM" id="SSF52218">
    <property type="entry name" value="Flavoproteins"/>
    <property type="match status" value="1"/>
</dbReference>
<dbReference type="Proteomes" id="UP000199268">
    <property type="component" value="Unassembled WGS sequence"/>
</dbReference>
<dbReference type="PANTHER" id="PTHR37297">
    <property type="entry name" value="PROTEIN NRDI"/>
    <property type="match status" value="1"/>
</dbReference>
<organism evidence="1 2">
    <name type="scientific">Weissella bombi</name>
    <dbReference type="NCBI Taxonomy" id="1505725"/>
    <lineage>
        <taxon>Bacteria</taxon>
        <taxon>Bacillati</taxon>
        <taxon>Bacillota</taxon>
        <taxon>Bacilli</taxon>
        <taxon>Lactobacillales</taxon>
        <taxon>Lactobacillaceae</taxon>
        <taxon>Weissella</taxon>
    </lineage>
</organism>